<evidence type="ECO:0000313" key="2">
    <source>
        <dbReference type="WBParaSite" id="ES5_v2.g10629.t1"/>
    </source>
</evidence>
<dbReference type="WBParaSite" id="ES5_v2.g10629.t1">
    <property type="protein sequence ID" value="ES5_v2.g10629.t1"/>
    <property type="gene ID" value="ES5_v2.g10629"/>
</dbReference>
<reference evidence="2" key="1">
    <citation type="submission" date="2022-11" db="UniProtKB">
        <authorList>
            <consortium name="WormBaseParasite"/>
        </authorList>
    </citation>
    <scope>IDENTIFICATION</scope>
</reference>
<sequence length="163" mass="17953">MLPKNGDEAIPSSSSKDIPSSSSASTTKKSVIDFEKCLNKIDVINWDDYIKNINWDSESDIEKEGDDDIEANIPSTSNNNSSSLNLNKSSQKRVENINDGIQPCSSKTPIWANHSCSNGIKNYNNEEEMPSTSAAGSSSGLKVGLEYRRHLPPQIRHKHPYVA</sequence>
<name>A0AC34F149_9BILA</name>
<evidence type="ECO:0000313" key="1">
    <source>
        <dbReference type="Proteomes" id="UP000887579"/>
    </source>
</evidence>
<dbReference type="Proteomes" id="UP000887579">
    <property type="component" value="Unplaced"/>
</dbReference>
<protein>
    <submittedName>
        <fullName evidence="2">Uncharacterized protein</fullName>
    </submittedName>
</protein>
<organism evidence="1 2">
    <name type="scientific">Panagrolaimus sp. ES5</name>
    <dbReference type="NCBI Taxonomy" id="591445"/>
    <lineage>
        <taxon>Eukaryota</taxon>
        <taxon>Metazoa</taxon>
        <taxon>Ecdysozoa</taxon>
        <taxon>Nematoda</taxon>
        <taxon>Chromadorea</taxon>
        <taxon>Rhabditida</taxon>
        <taxon>Tylenchina</taxon>
        <taxon>Panagrolaimomorpha</taxon>
        <taxon>Panagrolaimoidea</taxon>
        <taxon>Panagrolaimidae</taxon>
        <taxon>Panagrolaimus</taxon>
    </lineage>
</organism>
<accession>A0AC34F149</accession>
<proteinExistence type="predicted"/>